<feature type="DNA-binding region" description="H-T-H motif" evidence="4">
    <location>
        <begin position="36"/>
        <end position="55"/>
    </location>
</feature>
<dbReference type="PANTHER" id="PTHR30055:SF238">
    <property type="entry name" value="MYCOFACTOCIN BIOSYNTHESIS TRANSCRIPTIONAL REGULATOR MFTR-RELATED"/>
    <property type="match status" value="1"/>
</dbReference>
<evidence type="ECO:0000256" key="2">
    <source>
        <dbReference type="ARBA" id="ARBA00023125"/>
    </source>
</evidence>
<dbReference type="InterPro" id="IPR023772">
    <property type="entry name" value="DNA-bd_HTH_TetR-type_CS"/>
</dbReference>
<accession>A0AAU7DT36</accession>
<name>A0AAU7DT36_9MICO</name>
<dbReference type="SUPFAM" id="SSF46689">
    <property type="entry name" value="Homeodomain-like"/>
    <property type="match status" value="1"/>
</dbReference>
<dbReference type="InterPro" id="IPR009057">
    <property type="entry name" value="Homeodomain-like_sf"/>
</dbReference>
<dbReference type="PROSITE" id="PS50977">
    <property type="entry name" value="HTH_TETR_2"/>
    <property type="match status" value="1"/>
</dbReference>
<evidence type="ECO:0000256" key="1">
    <source>
        <dbReference type="ARBA" id="ARBA00023015"/>
    </source>
</evidence>
<reference evidence="6" key="1">
    <citation type="submission" date="2024-02" db="EMBL/GenBank/DDBJ databases">
        <title>Tomenella chthoni gen. nov. sp. nov., a member of the family Jonesiaceae isolated from bat guano.</title>
        <authorList>
            <person name="Miller S.L."/>
            <person name="King J."/>
            <person name="Sankaranarayanan K."/>
            <person name="Lawson P.A."/>
        </authorList>
    </citation>
    <scope>NUCLEOTIDE SEQUENCE</scope>
    <source>
        <strain evidence="6">BS-20</strain>
    </source>
</reference>
<protein>
    <submittedName>
        <fullName evidence="6">TetR family transcriptional regulator</fullName>
    </submittedName>
</protein>
<gene>
    <name evidence="6" type="ORF">V5R04_09425</name>
</gene>
<feature type="domain" description="HTH tetR-type" evidence="5">
    <location>
        <begin position="13"/>
        <end position="73"/>
    </location>
</feature>
<keyword evidence="3" id="KW-0804">Transcription</keyword>
<evidence type="ECO:0000256" key="4">
    <source>
        <dbReference type="PROSITE-ProRule" id="PRU00335"/>
    </source>
</evidence>
<dbReference type="InterPro" id="IPR050109">
    <property type="entry name" value="HTH-type_TetR-like_transc_reg"/>
</dbReference>
<dbReference type="PROSITE" id="PS01081">
    <property type="entry name" value="HTH_TETR_1"/>
    <property type="match status" value="1"/>
</dbReference>
<dbReference type="GO" id="GO:0003700">
    <property type="term" value="F:DNA-binding transcription factor activity"/>
    <property type="evidence" value="ECO:0007669"/>
    <property type="project" value="TreeGrafter"/>
</dbReference>
<evidence type="ECO:0000313" key="6">
    <source>
        <dbReference type="EMBL" id="XBH20466.1"/>
    </source>
</evidence>
<dbReference type="AlphaFoldDB" id="A0AAU7DT36"/>
<evidence type="ECO:0000259" key="5">
    <source>
        <dbReference type="PROSITE" id="PS50977"/>
    </source>
</evidence>
<evidence type="ECO:0000256" key="3">
    <source>
        <dbReference type="ARBA" id="ARBA00023163"/>
    </source>
</evidence>
<sequence>MTPSASLTQRRRIATQLGIARAAATLFTEHGVDGVTADAIASQAGISLRTFYRYFRTKEDAVAPLLAFGASQWRAAIASSGTGDPRAQISSIMRQVLTPVDEESREGLRWTHGLLRAAKADPALRSVWQRVNQDSEVALTRIIGNLVGPRTDPFTVRILAATTTAAMRIAVEHWSTLDEDPDGSLGIPARLAQESFDQMAAGIHL</sequence>
<dbReference type="PRINTS" id="PR00455">
    <property type="entry name" value="HTHTETR"/>
</dbReference>
<dbReference type="InterPro" id="IPR001647">
    <property type="entry name" value="HTH_TetR"/>
</dbReference>
<keyword evidence="1" id="KW-0805">Transcription regulation</keyword>
<keyword evidence="2 4" id="KW-0238">DNA-binding</keyword>
<dbReference type="PANTHER" id="PTHR30055">
    <property type="entry name" value="HTH-TYPE TRANSCRIPTIONAL REGULATOR RUTR"/>
    <property type="match status" value="1"/>
</dbReference>
<dbReference type="Pfam" id="PF00440">
    <property type="entry name" value="TetR_N"/>
    <property type="match status" value="1"/>
</dbReference>
<dbReference type="Gene3D" id="1.10.357.10">
    <property type="entry name" value="Tetracycline Repressor, domain 2"/>
    <property type="match status" value="1"/>
</dbReference>
<organism evidence="6">
    <name type="scientific">Jonesiaceae bacterium BS-20</name>
    <dbReference type="NCBI Taxonomy" id="3120821"/>
    <lineage>
        <taxon>Bacteria</taxon>
        <taxon>Bacillati</taxon>
        <taxon>Actinomycetota</taxon>
        <taxon>Actinomycetes</taxon>
        <taxon>Micrococcales</taxon>
        <taxon>Jonesiaceae</taxon>
    </lineage>
</organism>
<dbReference type="GO" id="GO:0000976">
    <property type="term" value="F:transcription cis-regulatory region binding"/>
    <property type="evidence" value="ECO:0007669"/>
    <property type="project" value="TreeGrafter"/>
</dbReference>
<proteinExistence type="predicted"/>
<dbReference type="EMBL" id="CP146203">
    <property type="protein sequence ID" value="XBH20466.1"/>
    <property type="molecule type" value="Genomic_DNA"/>
</dbReference>